<dbReference type="InterPro" id="IPR050923">
    <property type="entry name" value="Cell_Proc_Reg/RNA_Proc"/>
</dbReference>
<feature type="compositionally biased region" description="Basic and acidic residues" evidence="1">
    <location>
        <begin position="38"/>
        <end position="52"/>
    </location>
</feature>
<dbReference type="Pfam" id="PF00498">
    <property type="entry name" value="FHA"/>
    <property type="match status" value="1"/>
</dbReference>
<reference evidence="3 4" key="1">
    <citation type="journal article" date="2024" name="Nat. Commun.">
        <title>Phylogenomics reveals the evolutionary origins of lichenization in chlorophyte algae.</title>
        <authorList>
            <person name="Puginier C."/>
            <person name="Libourel C."/>
            <person name="Otte J."/>
            <person name="Skaloud P."/>
            <person name="Haon M."/>
            <person name="Grisel S."/>
            <person name="Petersen M."/>
            <person name="Berrin J.G."/>
            <person name="Delaux P.M."/>
            <person name="Dal Grande F."/>
            <person name="Keller J."/>
        </authorList>
    </citation>
    <scope>NUCLEOTIDE SEQUENCE [LARGE SCALE GENOMIC DNA]</scope>
    <source>
        <strain evidence="3 4">SAG 2043</strain>
    </source>
</reference>
<feature type="compositionally biased region" description="Basic residues" evidence="1">
    <location>
        <begin position="71"/>
        <end position="82"/>
    </location>
</feature>
<proteinExistence type="predicted"/>
<evidence type="ECO:0000313" key="4">
    <source>
        <dbReference type="Proteomes" id="UP001489004"/>
    </source>
</evidence>
<dbReference type="FunFam" id="2.60.200.20:FF:000028">
    <property type="entry name" value="FHA domain-containing protein DDL"/>
    <property type="match status" value="1"/>
</dbReference>
<sequence>MAEDRSPEFSSSPSSGSSSTSSSSSSGSDHPPPARSPAKKDRPAAKAPDASRGRHGHSHSRSPKRETGGRPRSRSADRRRHPSSSPPRQRRREAERPVSRHSPHRRSRSPPNRRPSPPPRHHRRSASPARHRSERNGHERDRGALPPPPPAAPKGRPDRERDRDGDRREPGVGKPRERVNRFSSAAAEAPEDTPMPDVPLPGPPPLGGPGAPPEGEGEPPAPAVEPNFGLSGKLAEESNTVNGVVLLHNEPPEARRPTLRWRLYTFKNGEPFGEPLYIHRQTCYLFGRERRVVDVPTDHPSCSKQHGVLQFRFTEKEGEDGLMASAVRPYLMDLGSTNGTFLNGDRLEPQRYYELYEKDMIRFGNSSREYILLHEKSG</sequence>
<evidence type="ECO:0000313" key="3">
    <source>
        <dbReference type="EMBL" id="KAK9804905.1"/>
    </source>
</evidence>
<evidence type="ECO:0000256" key="1">
    <source>
        <dbReference type="SAM" id="MobiDB-lite"/>
    </source>
</evidence>
<accession>A0AAW1P976</accession>
<dbReference type="EMBL" id="JALJOR010000017">
    <property type="protein sequence ID" value="KAK9804905.1"/>
    <property type="molecule type" value="Genomic_DNA"/>
</dbReference>
<comment type="caution">
    <text evidence="3">The sequence shown here is derived from an EMBL/GenBank/DDBJ whole genome shotgun (WGS) entry which is preliminary data.</text>
</comment>
<feature type="compositionally biased region" description="Basic and acidic residues" evidence="1">
    <location>
        <begin position="155"/>
        <end position="180"/>
    </location>
</feature>
<feature type="compositionally biased region" description="Basic residues" evidence="1">
    <location>
        <begin position="53"/>
        <end position="62"/>
    </location>
</feature>
<name>A0AAW1P976_9CHLO</name>
<evidence type="ECO:0000259" key="2">
    <source>
        <dbReference type="PROSITE" id="PS50006"/>
    </source>
</evidence>
<dbReference type="CDD" id="cd22719">
    <property type="entry name" value="FHA_DDL-like"/>
    <property type="match status" value="1"/>
</dbReference>
<dbReference type="InterPro" id="IPR008984">
    <property type="entry name" value="SMAD_FHA_dom_sf"/>
</dbReference>
<feature type="compositionally biased region" description="Basic and acidic residues" evidence="1">
    <location>
        <begin position="134"/>
        <end position="143"/>
    </location>
</feature>
<organism evidence="3 4">
    <name type="scientific">[Myrmecia] bisecta</name>
    <dbReference type="NCBI Taxonomy" id="41462"/>
    <lineage>
        <taxon>Eukaryota</taxon>
        <taxon>Viridiplantae</taxon>
        <taxon>Chlorophyta</taxon>
        <taxon>core chlorophytes</taxon>
        <taxon>Trebouxiophyceae</taxon>
        <taxon>Trebouxiales</taxon>
        <taxon>Trebouxiaceae</taxon>
        <taxon>Myrmecia</taxon>
    </lineage>
</organism>
<feature type="compositionally biased region" description="Basic residues" evidence="1">
    <location>
        <begin position="99"/>
        <end position="108"/>
    </location>
</feature>
<feature type="compositionally biased region" description="Low complexity" evidence="1">
    <location>
        <begin position="10"/>
        <end position="28"/>
    </location>
</feature>
<gene>
    <name evidence="3" type="ORF">WJX72_011070</name>
</gene>
<dbReference type="PROSITE" id="PS50006">
    <property type="entry name" value="FHA_DOMAIN"/>
    <property type="match status" value="1"/>
</dbReference>
<feature type="compositionally biased region" description="Basic residues" evidence="1">
    <location>
        <begin position="119"/>
        <end position="133"/>
    </location>
</feature>
<dbReference type="PANTHER" id="PTHR23308">
    <property type="entry name" value="NUCLEAR INHIBITOR OF PROTEIN PHOSPHATASE-1"/>
    <property type="match status" value="1"/>
</dbReference>
<dbReference type="Gene3D" id="2.60.200.20">
    <property type="match status" value="1"/>
</dbReference>
<feature type="domain" description="FHA" evidence="2">
    <location>
        <begin position="284"/>
        <end position="347"/>
    </location>
</feature>
<dbReference type="InterPro" id="IPR000253">
    <property type="entry name" value="FHA_dom"/>
</dbReference>
<feature type="region of interest" description="Disordered" evidence="1">
    <location>
        <begin position="1"/>
        <end position="229"/>
    </location>
</feature>
<feature type="compositionally biased region" description="Pro residues" evidence="1">
    <location>
        <begin position="196"/>
        <end position="212"/>
    </location>
</feature>
<dbReference type="SMART" id="SM00240">
    <property type="entry name" value="FHA"/>
    <property type="match status" value="1"/>
</dbReference>
<dbReference type="SUPFAM" id="SSF49879">
    <property type="entry name" value="SMAD/FHA domain"/>
    <property type="match status" value="1"/>
</dbReference>
<keyword evidence="4" id="KW-1185">Reference proteome</keyword>
<dbReference type="Proteomes" id="UP001489004">
    <property type="component" value="Unassembled WGS sequence"/>
</dbReference>
<protein>
    <recommendedName>
        <fullName evidence="2">FHA domain-containing protein</fullName>
    </recommendedName>
</protein>
<dbReference type="AlphaFoldDB" id="A0AAW1P976"/>